<feature type="chain" id="PRO_5016433254" evidence="2">
    <location>
        <begin position="28"/>
        <end position="191"/>
    </location>
</feature>
<dbReference type="AlphaFoldDB" id="A0A316VJQ6"/>
<protein>
    <submittedName>
        <fullName evidence="3">Uncharacterized protein</fullName>
    </submittedName>
</protein>
<dbReference type="Proteomes" id="UP000245771">
    <property type="component" value="Unassembled WGS sequence"/>
</dbReference>
<feature type="region of interest" description="Disordered" evidence="1">
    <location>
        <begin position="33"/>
        <end position="96"/>
    </location>
</feature>
<dbReference type="EMBL" id="KZ819602">
    <property type="protein sequence ID" value="PWN37917.1"/>
    <property type="molecule type" value="Genomic_DNA"/>
</dbReference>
<feature type="region of interest" description="Disordered" evidence="1">
    <location>
        <begin position="143"/>
        <end position="191"/>
    </location>
</feature>
<feature type="signal peptide" evidence="2">
    <location>
        <begin position="1"/>
        <end position="27"/>
    </location>
</feature>
<keyword evidence="4" id="KW-1185">Reference proteome</keyword>
<gene>
    <name evidence="3" type="ORF">FA14DRAFT_170680</name>
</gene>
<sequence>MRPSFTLSFVLALALVVLTISDSLVSAVPVPGKIYRGSNTPRPVSGGFRTQDALTKPGKNPSDPLKAADPKFKKDDQGNNLKDSKGNNINDKVQGDTNIPAQQGTCVGLSCNTDPAKASKGKTHWIDTDDPATQQKLKDANLVATPDGDQPGRDPGHVSIQSTKDMPAKELQDGINGLGWKPTEKKRRATW</sequence>
<feature type="compositionally biased region" description="Polar residues" evidence="1">
    <location>
        <begin position="86"/>
        <end position="96"/>
    </location>
</feature>
<keyword evidence="2" id="KW-0732">Signal</keyword>
<accession>A0A316VJQ6</accession>
<dbReference type="RefSeq" id="XP_025358219.1">
    <property type="nucleotide sequence ID" value="XM_025500288.1"/>
</dbReference>
<dbReference type="InParanoid" id="A0A316VJQ6"/>
<evidence type="ECO:0000256" key="2">
    <source>
        <dbReference type="SAM" id="SignalP"/>
    </source>
</evidence>
<name>A0A316VJQ6_9BASI</name>
<feature type="compositionally biased region" description="Basic and acidic residues" evidence="1">
    <location>
        <begin position="66"/>
        <end position="85"/>
    </location>
</feature>
<evidence type="ECO:0000256" key="1">
    <source>
        <dbReference type="SAM" id="MobiDB-lite"/>
    </source>
</evidence>
<evidence type="ECO:0000313" key="3">
    <source>
        <dbReference type="EMBL" id="PWN37917.1"/>
    </source>
</evidence>
<reference evidence="3 4" key="1">
    <citation type="journal article" date="2018" name="Mol. Biol. Evol.">
        <title>Broad Genomic Sampling Reveals a Smut Pathogenic Ancestry of the Fungal Clade Ustilaginomycotina.</title>
        <authorList>
            <person name="Kijpornyongpan T."/>
            <person name="Mondo S.J."/>
            <person name="Barry K."/>
            <person name="Sandor L."/>
            <person name="Lee J."/>
            <person name="Lipzen A."/>
            <person name="Pangilinan J."/>
            <person name="LaButti K."/>
            <person name="Hainaut M."/>
            <person name="Henrissat B."/>
            <person name="Grigoriev I.V."/>
            <person name="Spatafora J.W."/>
            <person name="Aime M.C."/>
        </authorList>
    </citation>
    <scope>NUCLEOTIDE SEQUENCE [LARGE SCALE GENOMIC DNA]</scope>
    <source>
        <strain evidence="3 4">MCA 3882</strain>
    </source>
</reference>
<proteinExistence type="predicted"/>
<organism evidence="3 4">
    <name type="scientific">Meira miltonrushii</name>
    <dbReference type="NCBI Taxonomy" id="1280837"/>
    <lineage>
        <taxon>Eukaryota</taxon>
        <taxon>Fungi</taxon>
        <taxon>Dikarya</taxon>
        <taxon>Basidiomycota</taxon>
        <taxon>Ustilaginomycotina</taxon>
        <taxon>Exobasidiomycetes</taxon>
        <taxon>Exobasidiales</taxon>
        <taxon>Brachybasidiaceae</taxon>
        <taxon>Meira</taxon>
    </lineage>
</organism>
<dbReference type="GeneID" id="37022069"/>
<evidence type="ECO:0000313" key="4">
    <source>
        <dbReference type="Proteomes" id="UP000245771"/>
    </source>
</evidence>